<protein>
    <submittedName>
        <fullName evidence="2">Uncharacterized protein</fullName>
    </submittedName>
</protein>
<evidence type="ECO:0000313" key="3">
    <source>
        <dbReference type="Proteomes" id="UP000023152"/>
    </source>
</evidence>
<dbReference type="AlphaFoldDB" id="X6MRT5"/>
<gene>
    <name evidence="2" type="ORF">RFI_20815</name>
</gene>
<proteinExistence type="predicted"/>
<organism evidence="2 3">
    <name type="scientific">Reticulomyxa filosa</name>
    <dbReference type="NCBI Taxonomy" id="46433"/>
    <lineage>
        <taxon>Eukaryota</taxon>
        <taxon>Sar</taxon>
        <taxon>Rhizaria</taxon>
        <taxon>Retaria</taxon>
        <taxon>Foraminifera</taxon>
        <taxon>Monothalamids</taxon>
        <taxon>Reticulomyxidae</taxon>
        <taxon>Reticulomyxa</taxon>
    </lineage>
</organism>
<feature type="compositionally biased region" description="Basic residues" evidence="1">
    <location>
        <begin position="47"/>
        <end position="61"/>
    </location>
</feature>
<dbReference type="Proteomes" id="UP000023152">
    <property type="component" value="Unassembled WGS sequence"/>
</dbReference>
<sequence length="209" mass="24748">MVDIECCRNLETCLQKAQDINVLSVYDFETEKIFGHYLFDTYPVGTKRRGSGRKEKAKRKIREMEEGSNTRISKSDKIKKGKCAKVFANAKQFEIHPTIRTTKIQDFGWNIFPAIFNFKFFFFFFGARANKNVFIVYVCLKKKKKNFFFFLDKGLKLWMARCHPAHKQQRLEKVYVSRVNAVWLTNSLRMMAKKMLFPSHVNEEWIIKG</sequence>
<evidence type="ECO:0000256" key="1">
    <source>
        <dbReference type="SAM" id="MobiDB-lite"/>
    </source>
</evidence>
<keyword evidence="3" id="KW-1185">Reference proteome</keyword>
<reference evidence="2 3" key="1">
    <citation type="journal article" date="2013" name="Curr. Biol.">
        <title>The Genome of the Foraminiferan Reticulomyxa filosa.</title>
        <authorList>
            <person name="Glockner G."/>
            <person name="Hulsmann N."/>
            <person name="Schleicher M."/>
            <person name="Noegel A.A."/>
            <person name="Eichinger L."/>
            <person name="Gallinger C."/>
            <person name="Pawlowski J."/>
            <person name="Sierra R."/>
            <person name="Euteneuer U."/>
            <person name="Pillet L."/>
            <person name="Moustafa A."/>
            <person name="Platzer M."/>
            <person name="Groth M."/>
            <person name="Szafranski K."/>
            <person name="Schliwa M."/>
        </authorList>
    </citation>
    <scope>NUCLEOTIDE SEQUENCE [LARGE SCALE GENOMIC DNA]</scope>
</reference>
<feature type="region of interest" description="Disordered" evidence="1">
    <location>
        <begin position="47"/>
        <end position="69"/>
    </location>
</feature>
<dbReference type="EMBL" id="ASPP01018157">
    <property type="protein sequence ID" value="ETO16524.1"/>
    <property type="molecule type" value="Genomic_DNA"/>
</dbReference>
<evidence type="ECO:0000313" key="2">
    <source>
        <dbReference type="EMBL" id="ETO16524.1"/>
    </source>
</evidence>
<comment type="caution">
    <text evidence="2">The sequence shown here is derived from an EMBL/GenBank/DDBJ whole genome shotgun (WGS) entry which is preliminary data.</text>
</comment>
<name>X6MRT5_RETFI</name>
<accession>X6MRT5</accession>